<reference evidence="5" key="2">
    <citation type="submission" date="2022-06" db="UniProtKB">
        <authorList>
            <consortium name="EnsemblMetazoa"/>
        </authorList>
    </citation>
    <scope>IDENTIFICATION</scope>
    <source>
        <strain evidence="5">PS312</strain>
    </source>
</reference>
<dbReference type="PROSITE" id="PS00052">
    <property type="entry name" value="RIBOSOMAL_S7"/>
    <property type="match status" value="1"/>
</dbReference>
<dbReference type="CDD" id="cd16448">
    <property type="entry name" value="RING-H2"/>
    <property type="match status" value="1"/>
</dbReference>
<dbReference type="InterPro" id="IPR013083">
    <property type="entry name" value="Znf_RING/FYVE/PHD"/>
</dbReference>
<dbReference type="EnsemblMetazoa" id="PPA15246.1">
    <property type="protein sequence ID" value="PPA15246.1"/>
    <property type="gene ID" value="WBGene00104800"/>
</dbReference>
<dbReference type="InterPro" id="IPR036823">
    <property type="entry name" value="Ribosomal_uS7_dom_sf"/>
</dbReference>
<dbReference type="SUPFAM" id="SSF57850">
    <property type="entry name" value="RING/U-box"/>
    <property type="match status" value="1"/>
</dbReference>
<dbReference type="InterPro" id="IPR023798">
    <property type="entry name" value="Ribosomal_uS7_dom"/>
</dbReference>
<gene>
    <name evidence="5" type="primary">WBGene00104800</name>
</gene>
<name>A0A2A6BA46_PRIPA</name>
<dbReference type="GO" id="GO:0022627">
    <property type="term" value="C:cytosolic small ribosomal subunit"/>
    <property type="evidence" value="ECO:0000318"/>
    <property type="project" value="GO_Central"/>
</dbReference>
<dbReference type="GO" id="GO:0019843">
    <property type="term" value="F:rRNA binding"/>
    <property type="evidence" value="ECO:0000318"/>
    <property type="project" value="GO_Central"/>
</dbReference>
<sequence length="384" mass="43724">MSSISSASDDICVRTVTLHPCQHRFHRTCISQWFEAGKFTAPKDFTCCLCRSELNATYDEKEEIVPLFFPFELTDFIPAFIEQLPNYEEDLVEVACEIFQTIDVLDEEKRLAIDNVKNEEFIEDLDDEMEKLEKRVEAVEEIFVTLALEKHIEMESLEEEKEELEDALANTTISPKIAKRKEEELEGVTRRIEYLEEKAAEKFMKMCEMAAAAKISAPNKADEWAIDGVNEAVDVAHAFELESDLPEVNFADISLVDYIAVKHLACSLMMRGRNDGKKLMTVRIVKHSFEIIRLHTEENPVQMLVNVVINSGPREDSTRIERAGTVRRRASLNQVMWPLCAGAREAVFRNIKTIAECLADELINAAKGSSNSYAIKKKDGIEFT</sequence>
<reference evidence="6" key="1">
    <citation type="journal article" date="2008" name="Nat. Genet.">
        <title>The Pristionchus pacificus genome provides a unique perspective on nematode lifestyle and parasitism.</title>
        <authorList>
            <person name="Dieterich C."/>
            <person name="Clifton S.W."/>
            <person name="Schuster L.N."/>
            <person name="Chinwalla A."/>
            <person name="Delehaunty K."/>
            <person name="Dinkelacker I."/>
            <person name="Fulton L."/>
            <person name="Fulton R."/>
            <person name="Godfrey J."/>
            <person name="Minx P."/>
            <person name="Mitreva M."/>
            <person name="Roeseler W."/>
            <person name="Tian H."/>
            <person name="Witte H."/>
            <person name="Yang S.P."/>
            <person name="Wilson R.K."/>
            <person name="Sommer R.J."/>
        </authorList>
    </citation>
    <scope>NUCLEOTIDE SEQUENCE [LARGE SCALE GENOMIC DNA]</scope>
    <source>
        <strain evidence="6">PS312</strain>
    </source>
</reference>
<keyword evidence="2 4" id="KW-0689">Ribosomal protein</keyword>
<dbReference type="GO" id="GO:0003735">
    <property type="term" value="F:structural constituent of ribosome"/>
    <property type="evidence" value="ECO:0000318"/>
    <property type="project" value="GO_Central"/>
</dbReference>
<accession>A0A8R1UBX5</accession>
<evidence type="ECO:0000313" key="5">
    <source>
        <dbReference type="EnsemblMetazoa" id="PPA15246.1"/>
    </source>
</evidence>
<dbReference type="InterPro" id="IPR000235">
    <property type="entry name" value="Ribosomal_uS7"/>
</dbReference>
<protein>
    <submittedName>
        <fullName evidence="5">Ribosomal protein</fullName>
    </submittedName>
</protein>
<dbReference type="GO" id="GO:0003729">
    <property type="term" value="F:mRNA binding"/>
    <property type="evidence" value="ECO:0000318"/>
    <property type="project" value="GO_Central"/>
</dbReference>
<dbReference type="SUPFAM" id="SSF47973">
    <property type="entry name" value="Ribosomal protein S7"/>
    <property type="match status" value="1"/>
</dbReference>
<proteinExistence type="inferred from homology"/>
<dbReference type="Pfam" id="PF00177">
    <property type="entry name" value="Ribosomal_S7"/>
    <property type="match status" value="1"/>
</dbReference>
<evidence type="ECO:0000256" key="1">
    <source>
        <dbReference type="ARBA" id="ARBA00007151"/>
    </source>
</evidence>
<keyword evidence="6" id="KW-1185">Reference proteome</keyword>
<dbReference type="AlphaFoldDB" id="A0A2A6BA46"/>
<dbReference type="GO" id="GO:0005840">
    <property type="term" value="C:ribosome"/>
    <property type="evidence" value="ECO:0000318"/>
    <property type="project" value="GO_Central"/>
</dbReference>
<keyword evidence="3 4" id="KW-0687">Ribonucleoprotein</keyword>
<dbReference type="InterPro" id="IPR020606">
    <property type="entry name" value="Ribosomal_uS7_CS"/>
</dbReference>
<dbReference type="OrthoDB" id="10264639at2759"/>
<dbReference type="Gene3D" id="1.10.455.10">
    <property type="entry name" value="Ribosomal protein S7 domain"/>
    <property type="match status" value="1"/>
</dbReference>
<evidence type="ECO:0000256" key="4">
    <source>
        <dbReference type="RuleBase" id="RU003619"/>
    </source>
</evidence>
<organism evidence="5 6">
    <name type="scientific">Pristionchus pacificus</name>
    <name type="common">Parasitic nematode worm</name>
    <dbReference type="NCBI Taxonomy" id="54126"/>
    <lineage>
        <taxon>Eukaryota</taxon>
        <taxon>Metazoa</taxon>
        <taxon>Ecdysozoa</taxon>
        <taxon>Nematoda</taxon>
        <taxon>Chromadorea</taxon>
        <taxon>Rhabditida</taxon>
        <taxon>Rhabditina</taxon>
        <taxon>Diplogasteromorpha</taxon>
        <taxon>Diplogasteroidea</taxon>
        <taxon>Neodiplogasteridae</taxon>
        <taxon>Pristionchus</taxon>
    </lineage>
</organism>
<dbReference type="GO" id="GO:0006412">
    <property type="term" value="P:translation"/>
    <property type="evidence" value="ECO:0000318"/>
    <property type="project" value="GO_Central"/>
</dbReference>
<evidence type="ECO:0000256" key="3">
    <source>
        <dbReference type="ARBA" id="ARBA00023274"/>
    </source>
</evidence>
<accession>A0A2A6BA46</accession>
<evidence type="ECO:0000313" key="6">
    <source>
        <dbReference type="Proteomes" id="UP000005239"/>
    </source>
</evidence>
<dbReference type="PANTHER" id="PTHR11205">
    <property type="entry name" value="RIBOSOMAL PROTEIN S7"/>
    <property type="match status" value="1"/>
</dbReference>
<comment type="similarity">
    <text evidence="1 4">Belongs to the universal ribosomal protein uS7 family.</text>
</comment>
<dbReference type="Gene3D" id="3.30.40.10">
    <property type="entry name" value="Zinc/RING finger domain, C3HC4 (zinc finger)"/>
    <property type="match status" value="1"/>
</dbReference>
<evidence type="ECO:0000256" key="2">
    <source>
        <dbReference type="ARBA" id="ARBA00022980"/>
    </source>
</evidence>
<dbReference type="Proteomes" id="UP000005239">
    <property type="component" value="Unassembled WGS sequence"/>
</dbReference>